<dbReference type="SUPFAM" id="SSF51430">
    <property type="entry name" value="NAD(P)-linked oxidoreductase"/>
    <property type="match status" value="1"/>
</dbReference>
<dbReference type="CDD" id="cd19152">
    <property type="entry name" value="AKR_AKR15A"/>
    <property type="match status" value="1"/>
</dbReference>
<dbReference type="InterPro" id="IPR020471">
    <property type="entry name" value="AKR"/>
</dbReference>
<dbReference type="EMBL" id="FXBM01000001">
    <property type="protein sequence ID" value="SMH28607.1"/>
    <property type="molecule type" value="Genomic_DNA"/>
</dbReference>
<dbReference type="PANTHER" id="PTHR42686:SF1">
    <property type="entry name" value="GH17980P-RELATED"/>
    <property type="match status" value="1"/>
</dbReference>
<sequence length="344" mass="36874">MHSTIVGHGVPVTALGLGAAQFGNLYRPTSDEDVAGAFEASWDAGVRYFDTAPHYGLGLSERRLGALLRGRHRDEYTISTKVGRLLEPNPDPRGAERDDTEGFAVPASTVRRWDFSADGVKRSLEASLERLGLDRIDIVYVHDPDDFGDQVIAEALPALARLRDEGVIGAIGTGMNQSALPARFVAEADIDLVMLAGRYSLLEQGALDDLMPLAEERGVGIVIAGAYNSGLLSRDRPPADAKYDYDSAPAELVSRANVLADVCERHGVTLPEAALAFPWLHPAVVSVVVGQRTRAQAVENARRASVDVPAALWTDLVDEGLLRPEVRGARPGLEAVTTTRGLPA</sequence>
<evidence type="ECO:0000259" key="1">
    <source>
        <dbReference type="Pfam" id="PF00248"/>
    </source>
</evidence>
<reference evidence="3" key="1">
    <citation type="submission" date="2017-04" db="EMBL/GenBank/DDBJ databases">
        <authorList>
            <person name="Varghese N."/>
            <person name="Submissions S."/>
        </authorList>
    </citation>
    <scope>NUCLEOTIDE SEQUENCE [LARGE SCALE GENOMIC DNA]</scope>
    <source>
        <strain evidence="3">VKM Ac-2121</strain>
    </source>
</reference>
<accession>A0A1X7MUS1</accession>
<dbReference type="GO" id="GO:0016491">
    <property type="term" value="F:oxidoreductase activity"/>
    <property type="evidence" value="ECO:0007669"/>
    <property type="project" value="InterPro"/>
</dbReference>
<protein>
    <submittedName>
        <fullName evidence="2">D-threo-aldose 1-dehydrogenase</fullName>
    </submittedName>
</protein>
<dbReference type="InterPro" id="IPR023210">
    <property type="entry name" value="NADP_OxRdtase_dom"/>
</dbReference>
<keyword evidence="3" id="KW-1185">Reference proteome</keyword>
<dbReference type="Proteomes" id="UP000193711">
    <property type="component" value="Unassembled WGS sequence"/>
</dbReference>
<proteinExistence type="predicted"/>
<dbReference type="STRING" id="1891671.SAMN06295885_0211"/>
<dbReference type="InterPro" id="IPR036812">
    <property type="entry name" value="NAD(P)_OxRdtase_dom_sf"/>
</dbReference>
<dbReference type="PANTHER" id="PTHR42686">
    <property type="entry name" value="GH17980P-RELATED"/>
    <property type="match status" value="1"/>
</dbReference>
<dbReference type="OrthoDB" id="9768851at2"/>
<gene>
    <name evidence="2" type="ORF">SAMN06295885_0211</name>
</gene>
<dbReference type="AlphaFoldDB" id="A0A1X7MUS1"/>
<organism evidence="2 3">
    <name type="scientific">Rathayibacter oskolensis</name>
    <dbReference type="NCBI Taxonomy" id="1891671"/>
    <lineage>
        <taxon>Bacteria</taxon>
        <taxon>Bacillati</taxon>
        <taxon>Actinomycetota</taxon>
        <taxon>Actinomycetes</taxon>
        <taxon>Micrococcales</taxon>
        <taxon>Microbacteriaceae</taxon>
        <taxon>Rathayibacter</taxon>
    </lineage>
</organism>
<dbReference type="RefSeq" id="WP_085474767.1">
    <property type="nucleotide sequence ID" value="NZ_FXBM01000001.1"/>
</dbReference>
<feature type="domain" description="NADP-dependent oxidoreductase" evidence="1">
    <location>
        <begin position="15"/>
        <end position="305"/>
    </location>
</feature>
<dbReference type="GO" id="GO:0005829">
    <property type="term" value="C:cytosol"/>
    <property type="evidence" value="ECO:0007669"/>
    <property type="project" value="TreeGrafter"/>
</dbReference>
<evidence type="ECO:0000313" key="2">
    <source>
        <dbReference type="EMBL" id="SMH28607.1"/>
    </source>
</evidence>
<evidence type="ECO:0000313" key="3">
    <source>
        <dbReference type="Proteomes" id="UP000193711"/>
    </source>
</evidence>
<name>A0A1X7MUS1_9MICO</name>
<dbReference type="Gene3D" id="3.20.20.100">
    <property type="entry name" value="NADP-dependent oxidoreductase domain"/>
    <property type="match status" value="1"/>
</dbReference>
<dbReference type="Pfam" id="PF00248">
    <property type="entry name" value="Aldo_ket_red"/>
    <property type="match status" value="1"/>
</dbReference>